<dbReference type="InterPro" id="IPR017871">
    <property type="entry name" value="ABC_transporter-like_CS"/>
</dbReference>
<keyword evidence="4" id="KW-0547">Nucleotide-binding</keyword>
<dbReference type="InterPro" id="IPR027417">
    <property type="entry name" value="P-loop_NTPase"/>
</dbReference>
<evidence type="ECO:0000256" key="4">
    <source>
        <dbReference type="ARBA" id="ARBA00022741"/>
    </source>
</evidence>
<dbReference type="PROSITE" id="PS00211">
    <property type="entry name" value="ABC_TRANSPORTER_1"/>
    <property type="match status" value="1"/>
</dbReference>
<dbReference type="CDD" id="cd03253">
    <property type="entry name" value="ABCC_ATM1_transporter"/>
    <property type="match status" value="1"/>
</dbReference>
<dbReference type="PROSITE" id="PS50929">
    <property type="entry name" value="ABC_TM1F"/>
    <property type="match status" value="1"/>
</dbReference>
<evidence type="ECO:0000256" key="6">
    <source>
        <dbReference type="ARBA" id="ARBA00022840"/>
    </source>
</evidence>
<dbReference type="OrthoDB" id="6500128at2759"/>
<dbReference type="GO" id="GO:0005524">
    <property type="term" value="F:ATP binding"/>
    <property type="evidence" value="ECO:0007669"/>
    <property type="project" value="UniProtKB-KW"/>
</dbReference>
<feature type="compositionally biased region" description="Low complexity" evidence="10">
    <location>
        <begin position="1073"/>
        <end position="1096"/>
    </location>
</feature>
<dbReference type="FunFam" id="3.40.50.300:FF:000186">
    <property type="entry name" value="ATP-binding cassette sub-family B member 7, mitochondrial"/>
    <property type="match status" value="1"/>
</dbReference>
<feature type="transmembrane region" description="Helical" evidence="11">
    <location>
        <begin position="53"/>
        <end position="79"/>
    </location>
</feature>
<proteinExistence type="inferred from homology"/>
<keyword evidence="5" id="KW-0999">Mitochondrion inner membrane</keyword>
<feature type="transmembrane region" description="Helical" evidence="11">
    <location>
        <begin position="528"/>
        <end position="550"/>
    </location>
</feature>
<feature type="transmembrane region" description="Helical" evidence="11">
    <location>
        <begin position="158"/>
        <end position="180"/>
    </location>
</feature>
<dbReference type="Pfam" id="PF00005">
    <property type="entry name" value="ABC_tran"/>
    <property type="match status" value="1"/>
</dbReference>
<gene>
    <name evidence="14" type="ORF">CVT26_011704</name>
</gene>
<dbReference type="EMBL" id="NHYE01005031">
    <property type="protein sequence ID" value="PPQ78882.1"/>
    <property type="molecule type" value="Genomic_DNA"/>
</dbReference>
<keyword evidence="15" id="KW-1185">Reference proteome</keyword>
<dbReference type="GO" id="GO:0016887">
    <property type="term" value="F:ATP hydrolysis activity"/>
    <property type="evidence" value="ECO:0007669"/>
    <property type="project" value="InterPro"/>
</dbReference>
<feature type="compositionally biased region" description="Polar residues" evidence="10">
    <location>
        <begin position="953"/>
        <end position="964"/>
    </location>
</feature>
<dbReference type="GO" id="GO:0000041">
    <property type="term" value="P:transition metal ion transport"/>
    <property type="evidence" value="ECO:0007669"/>
    <property type="project" value="UniProtKB-ARBA"/>
</dbReference>
<evidence type="ECO:0000313" key="14">
    <source>
        <dbReference type="EMBL" id="PPQ78882.1"/>
    </source>
</evidence>
<feature type="compositionally biased region" description="Polar residues" evidence="10">
    <location>
        <begin position="1113"/>
        <end position="1125"/>
    </location>
</feature>
<dbReference type="SMART" id="SM00382">
    <property type="entry name" value="AAA"/>
    <property type="match status" value="1"/>
</dbReference>
<feature type="compositionally biased region" description="Basic residues" evidence="10">
    <location>
        <begin position="1136"/>
        <end position="1151"/>
    </location>
</feature>
<dbReference type="GO" id="GO:0016020">
    <property type="term" value="C:membrane"/>
    <property type="evidence" value="ECO:0007669"/>
    <property type="project" value="UniProtKB-SubCell"/>
</dbReference>
<dbReference type="Pfam" id="PF00664">
    <property type="entry name" value="ABC_membrane"/>
    <property type="match status" value="1"/>
</dbReference>
<sequence>MAVLLDSTFVLRILSPTIFLLSTLSLFFTHPKPPNSPSPITAVVVATTVPRRALILTLLTLISLTYLFDGLSFVVFALLDRQWPRHTGIPINTIAGLVAFSGLAALGAWKDVQGVDVWSLKRVKVATAASLAVDLGLTAVLVLNLRQAEIPSKFSIHSLVHVIFPAFRVLLLCPLLLGLVSPRTTYSSVNTYDDIETTQIEPTDSTFLLPPESSSGGLAAVTAGNAENSKYGTFRVPRSTLQASAPVTRAATPAPSAGPDATKSDSKPEISFEPSWSEIWRRFRRLTPYLWPRNSASLQLLAMLCIFVLLLGRVVNLAMPLTLGRLVSILEGRVDQSPWPYIFGYTGLRFLQGSGGLAAIRDCLWTPVMQYSDREMSQLSFDHLLNLSYAWHTRRKTGEILRVLDRGAAINHTLELVLFSVLPTFIDILVALVAFCIIFQWTLALVIFIVMANDSAVAASVVLTQYRTRLRRQMNDRDVITRGIHTDCLLNYETVKYFGGEEHEGQRYSEAIREYQALEYKVILSLNLLNLVQNFIITSGLLVGSIMVVYEITSSPVPEASKYVIFITYLAQLYGPLNQLSYIYRSVNQSLVDTEKLLSLLNEPTEVNDKENAPDLIVNDGEIEFDDVHFSYDGRSPALDGVSFKVPKGASVALVGESGSGKSTILRLLYRFYDLGEGQGRILIDGQDIRDVTQKSLRQAIGVVPQDPVLFNSSIGYNIGYGKFGATPEEIEAAARSAQMHERIISFPDGYNTKVGERGVRLSGGEKQRVAIARTLLKNPPILLLDEATSALDTSTEKDIQKALQNLVKGRSSLSIAHRLSTIASADLILVLKDGHIVEQGNFKELIQRDGLFASMWADQVSNDDPAVSISGQSIKKEVSGYNVETAETIEGVQSQEVTAALGSTVSDSSDVHPNPEVPERTDDLQPGPVIPDIAPLTAEEPHAPQEDDLSEVPNQDEQPTVETSAAPVQMPIPVKPSNVVFPSSEEETASPAPVAFPVSPEEPVSSPVAFPTSDTQSDKGKEDQTIVQTPTPGVTFSANVDSPPSRTGTPNPEGEPKRKRISSQNFQRLARRISLTTRRQSSSSSIIPGLPGLPGLKRDQSPRVSTDESSRPESSTAGPSSDSPAPSLKGEDKSKSKKKDKKDKNKKGST</sequence>
<comment type="caution">
    <text evidence="14">The sequence shown here is derived from an EMBL/GenBank/DDBJ whole genome shotgun (WGS) entry which is preliminary data.</text>
</comment>
<comment type="subcellular location">
    <subcellularLocation>
        <location evidence="1">Membrane</location>
        <topology evidence="1">Multi-pass membrane protein</topology>
    </subcellularLocation>
</comment>
<evidence type="ECO:0000256" key="2">
    <source>
        <dbReference type="ARBA" id="ARBA00022448"/>
    </source>
</evidence>
<dbReference type="InterPro" id="IPR039421">
    <property type="entry name" value="Type_1_exporter"/>
</dbReference>
<dbReference type="InterPro" id="IPR011527">
    <property type="entry name" value="ABC1_TM_dom"/>
</dbReference>
<feature type="compositionally biased region" description="Low complexity" evidence="10">
    <location>
        <begin position="990"/>
        <end position="1012"/>
    </location>
</feature>
<feature type="compositionally biased region" description="Polar residues" evidence="10">
    <location>
        <begin position="1026"/>
        <end position="1051"/>
    </location>
</feature>
<dbReference type="SUPFAM" id="SSF90123">
    <property type="entry name" value="ABC transporter transmembrane region"/>
    <property type="match status" value="1"/>
</dbReference>
<protein>
    <recommendedName>
        <fullName evidence="16">ABC transporter domain-containing protein</fullName>
    </recommendedName>
</protein>
<dbReference type="PANTHER" id="PTHR24221">
    <property type="entry name" value="ATP-BINDING CASSETTE SUB-FAMILY B"/>
    <property type="match status" value="1"/>
</dbReference>
<feature type="compositionally biased region" description="Basic and acidic residues" evidence="10">
    <location>
        <begin position="1097"/>
        <end position="1112"/>
    </location>
</feature>
<feature type="transmembrane region" description="Helical" evidence="11">
    <location>
        <begin position="91"/>
        <end position="109"/>
    </location>
</feature>
<evidence type="ECO:0000256" key="10">
    <source>
        <dbReference type="SAM" id="MobiDB-lite"/>
    </source>
</evidence>
<feature type="transmembrane region" description="Helical" evidence="11">
    <location>
        <begin position="296"/>
        <end position="315"/>
    </location>
</feature>
<evidence type="ECO:0000256" key="9">
    <source>
        <dbReference type="ARBA" id="ARBA00024363"/>
    </source>
</evidence>
<evidence type="ECO:0000259" key="12">
    <source>
        <dbReference type="PROSITE" id="PS50893"/>
    </source>
</evidence>
<keyword evidence="8 11" id="KW-0472">Membrane</keyword>
<dbReference type="InterPro" id="IPR003439">
    <property type="entry name" value="ABC_transporter-like_ATP-bd"/>
</dbReference>
<dbReference type="CDD" id="cd18583">
    <property type="entry name" value="ABC_6TM_HMT1"/>
    <property type="match status" value="1"/>
</dbReference>
<feature type="region of interest" description="Disordered" evidence="10">
    <location>
        <begin position="245"/>
        <end position="269"/>
    </location>
</feature>
<evidence type="ECO:0000313" key="15">
    <source>
        <dbReference type="Proteomes" id="UP000284706"/>
    </source>
</evidence>
<organism evidence="14 15">
    <name type="scientific">Gymnopilus dilepis</name>
    <dbReference type="NCBI Taxonomy" id="231916"/>
    <lineage>
        <taxon>Eukaryota</taxon>
        <taxon>Fungi</taxon>
        <taxon>Dikarya</taxon>
        <taxon>Basidiomycota</taxon>
        <taxon>Agaricomycotina</taxon>
        <taxon>Agaricomycetes</taxon>
        <taxon>Agaricomycetidae</taxon>
        <taxon>Agaricales</taxon>
        <taxon>Agaricineae</taxon>
        <taxon>Hymenogastraceae</taxon>
        <taxon>Gymnopilus</taxon>
    </lineage>
</organism>
<dbReference type="GO" id="GO:0140359">
    <property type="term" value="F:ABC-type transporter activity"/>
    <property type="evidence" value="ECO:0007669"/>
    <property type="project" value="InterPro"/>
</dbReference>
<feature type="transmembrane region" description="Helical" evidence="11">
    <location>
        <begin position="446"/>
        <end position="464"/>
    </location>
</feature>
<feature type="transmembrane region" description="Helical" evidence="11">
    <location>
        <begin position="416"/>
        <end position="440"/>
    </location>
</feature>
<feature type="domain" description="ABC transporter" evidence="12">
    <location>
        <begin position="623"/>
        <end position="859"/>
    </location>
</feature>
<dbReference type="Gene3D" id="1.20.1560.10">
    <property type="entry name" value="ABC transporter type 1, transmembrane domain"/>
    <property type="match status" value="1"/>
</dbReference>
<feature type="domain" description="ABC transmembrane type-1" evidence="13">
    <location>
        <begin position="304"/>
        <end position="589"/>
    </location>
</feature>
<feature type="transmembrane region" description="Helical" evidence="11">
    <location>
        <begin position="129"/>
        <end position="146"/>
    </location>
</feature>
<evidence type="ECO:0000256" key="8">
    <source>
        <dbReference type="ARBA" id="ARBA00023136"/>
    </source>
</evidence>
<evidence type="ECO:0000256" key="7">
    <source>
        <dbReference type="ARBA" id="ARBA00022989"/>
    </source>
</evidence>
<keyword evidence="6" id="KW-0067">ATP-binding</keyword>
<dbReference type="PROSITE" id="PS50893">
    <property type="entry name" value="ABC_TRANSPORTER_2"/>
    <property type="match status" value="1"/>
</dbReference>
<dbReference type="InterPro" id="IPR036640">
    <property type="entry name" value="ABC1_TM_sf"/>
</dbReference>
<keyword evidence="3 11" id="KW-0812">Transmembrane</keyword>
<dbReference type="STRING" id="231916.A0A409WK60"/>
<dbReference type="Gene3D" id="3.40.50.300">
    <property type="entry name" value="P-loop containing nucleotide triphosphate hydrolases"/>
    <property type="match status" value="1"/>
</dbReference>
<dbReference type="InterPro" id="IPR003593">
    <property type="entry name" value="AAA+_ATPase"/>
</dbReference>
<dbReference type="PANTHER" id="PTHR24221:SF648">
    <property type="entry name" value="ABC-TYPE TRANSPORTER ATR1"/>
    <property type="match status" value="1"/>
</dbReference>
<evidence type="ECO:0000256" key="11">
    <source>
        <dbReference type="SAM" id="Phobius"/>
    </source>
</evidence>
<evidence type="ECO:0000259" key="13">
    <source>
        <dbReference type="PROSITE" id="PS50929"/>
    </source>
</evidence>
<evidence type="ECO:0000256" key="3">
    <source>
        <dbReference type="ARBA" id="ARBA00022692"/>
    </source>
</evidence>
<dbReference type="FunCoup" id="A0A409WK60">
    <property type="interactions" value="62"/>
</dbReference>
<evidence type="ECO:0000256" key="5">
    <source>
        <dbReference type="ARBA" id="ARBA00022792"/>
    </source>
</evidence>
<accession>A0A409WK60</accession>
<evidence type="ECO:0008006" key="16">
    <source>
        <dbReference type="Google" id="ProtNLM"/>
    </source>
</evidence>
<reference evidence="14 15" key="1">
    <citation type="journal article" date="2018" name="Evol. Lett.">
        <title>Horizontal gene cluster transfer increased hallucinogenic mushroom diversity.</title>
        <authorList>
            <person name="Reynolds H.T."/>
            <person name="Vijayakumar V."/>
            <person name="Gluck-Thaler E."/>
            <person name="Korotkin H.B."/>
            <person name="Matheny P.B."/>
            <person name="Slot J.C."/>
        </authorList>
    </citation>
    <scope>NUCLEOTIDE SEQUENCE [LARGE SCALE GENOMIC DNA]</scope>
    <source>
        <strain evidence="14 15">SRW20</strain>
    </source>
</reference>
<keyword evidence="7 11" id="KW-1133">Transmembrane helix</keyword>
<feature type="transmembrane region" description="Helical" evidence="11">
    <location>
        <begin position="9"/>
        <end position="28"/>
    </location>
</feature>
<dbReference type="SUPFAM" id="SSF52540">
    <property type="entry name" value="P-loop containing nucleoside triphosphate hydrolases"/>
    <property type="match status" value="1"/>
</dbReference>
<comment type="similarity">
    <text evidence="9">Belongs to the ABC transporter superfamily. ABCB family. Heavy Metal importer (TC 3.A.1.210) subfamily.</text>
</comment>
<evidence type="ECO:0000256" key="1">
    <source>
        <dbReference type="ARBA" id="ARBA00004141"/>
    </source>
</evidence>
<dbReference type="InParanoid" id="A0A409WK60"/>
<feature type="region of interest" description="Disordered" evidence="10">
    <location>
        <begin position="904"/>
        <end position="1151"/>
    </location>
</feature>
<keyword evidence="5" id="KW-0496">Mitochondrion</keyword>
<name>A0A409WK60_9AGAR</name>
<keyword evidence="2" id="KW-0813">Transport</keyword>
<dbReference type="AlphaFoldDB" id="A0A409WK60"/>
<dbReference type="Proteomes" id="UP000284706">
    <property type="component" value="Unassembled WGS sequence"/>
</dbReference>